<dbReference type="Pfam" id="PF04355">
    <property type="entry name" value="BamE"/>
    <property type="match status" value="1"/>
</dbReference>
<keyword evidence="2 4" id="KW-0472">Membrane</keyword>
<evidence type="ECO:0000256" key="5">
    <source>
        <dbReference type="SAM" id="SignalP"/>
    </source>
</evidence>
<evidence type="ECO:0000256" key="1">
    <source>
        <dbReference type="ARBA" id="ARBA00022729"/>
    </source>
</evidence>
<keyword evidence="1 4" id="KW-0732">Signal</keyword>
<evidence type="ECO:0000256" key="3">
    <source>
        <dbReference type="ARBA" id="ARBA00023237"/>
    </source>
</evidence>
<dbReference type="Proteomes" id="UP000634667">
    <property type="component" value="Unassembled WGS sequence"/>
</dbReference>
<dbReference type="InterPro" id="IPR007450">
    <property type="entry name" value="BamE_dom"/>
</dbReference>
<feature type="domain" description="Outer membrane protein assembly factor BamE" evidence="6">
    <location>
        <begin position="35"/>
        <end position="104"/>
    </location>
</feature>
<feature type="signal peptide" evidence="5">
    <location>
        <begin position="1"/>
        <end position="24"/>
    </location>
</feature>
<proteinExistence type="inferred from homology"/>
<dbReference type="Gene3D" id="3.30.1450.10">
    <property type="match status" value="1"/>
</dbReference>
<dbReference type="InterPro" id="IPR037873">
    <property type="entry name" value="BamE-like"/>
</dbReference>
<sequence>MASMKAVVKIAVLLAVLSSVSACSSWVYRIDIPQGNFLEQKDVDKLRIAMTKEQVVFVLGNPVAANPFDNDTWHYFYALKGGRGNNFEKRLVVEFKDDRLVNISGDFDKSADFDKPLDI</sequence>
<dbReference type="InterPro" id="IPR026592">
    <property type="entry name" value="BamE"/>
</dbReference>
<dbReference type="PROSITE" id="PS51257">
    <property type="entry name" value="PROKAR_LIPOPROTEIN"/>
    <property type="match status" value="1"/>
</dbReference>
<comment type="similarity">
    <text evidence="4">Belongs to the BamE family.</text>
</comment>
<keyword evidence="4" id="KW-0564">Palmitate</keyword>
<dbReference type="PANTHER" id="PTHR37482">
    <property type="entry name" value="OUTER MEMBRANE PROTEIN ASSEMBLY FACTOR BAME"/>
    <property type="match status" value="1"/>
</dbReference>
<dbReference type="PANTHER" id="PTHR37482:SF1">
    <property type="entry name" value="OUTER MEMBRANE PROTEIN ASSEMBLY FACTOR BAME"/>
    <property type="match status" value="1"/>
</dbReference>
<name>A0ABQ2WIU2_9ALTE</name>
<evidence type="ECO:0000313" key="8">
    <source>
        <dbReference type="Proteomes" id="UP000634667"/>
    </source>
</evidence>
<protein>
    <recommendedName>
        <fullName evidence="4">Outer membrane protein assembly factor BamE</fullName>
    </recommendedName>
</protein>
<gene>
    <name evidence="4 7" type="primary">bamE</name>
    <name evidence="7" type="ORF">GCM10008111_06530</name>
</gene>
<evidence type="ECO:0000259" key="6">
    <source>
        <dbReference type="Pfam" id="PF04355"/>
    </source>
</evidence>
<evidence type="ECO:0000256" key="4">
    <source>
        <dbReference type="HAMAP-Rule" id="MF_00925"/>
    </source>
</evidence>
<dbReference type="EMBL" id="BMYR01000002">
    <property type="protein sequence ID" value="GGW53088.1"/>
    <property type="molecule type" value="Genomic_DNA"/>
</dbReference>
<accession>A0ABQ2WIU2</accession>
<keyword evidence="4" id="KW-0449">Lipoprotein</keyword>
<organism evidence="7 8">
    <name type="scientific">Alishewanella tabrizica</name>
    <dbReference type="NCBI Taxonomy" id="671278"/>
    <lineage>
        <taxon>Bacteria</taxon>
        <taxon>Pseudomonadati</taxon>
        <taxon>Pseudomonadota</taxon>
        <taxon>Gammaproteobacteria</taxon>
        <taxon>Alteromonadales</taxon>
        <taxon>Alteromonadaceae</taxon>
        <taxon>Alishewanella</taxon>
    </lineage>
</organism>
<feature type="chain" id="PRO_5045079150" description="Outer membrane protein assembly factor BamE" evidence="5">
    <location>
        <begin position="25"/>
        <end position="119"/>
    </location>
</feature>
<comment type="subunit">
    <text evidence="4">Part of the Bam complex.</text>
</comment>
<reference evidence="8" key="1">
    <citation type="journal article" date="2019" name="Int. J. Syst. Evol. Microbiol.">
        <title>The Global Catalogue of Microorganisms (GCM) 10K type strain sequencing project: providing services to taxonomists for standard genome sequencing and annotation.</title>
        <authorList>
            <consortium name="The Broad Institute Genomics Platform"/>
            <consortium name="The Broad Institute Genome Sequencing Center for Infectious Disease"/>
            <person name="Wu L."/>
            <person name="Ma J."/>
        </authorList>
    </citation>
    <scope>NUCLEOTIDE SEQUENCE [LARGE SCALE GENOMIC DNA]</scope>
    <source>
        <strain evidence="8">KCTC 23723</strain>
    </source>
</reference>
<keyword evidence="8" id="KW-1185">Reference proteome</keyword>
<dbReference type="RefSeq" id="WP_189480466.1">
    <property type="nucleotide sequence ID" value="NZ_BMYR01000002.1"/>
</dbReference>
<comment type="caution">
    <text evidence="7">The sequence shown here is derived from an EMBL/GenBank/DDBJ whole genome shotgun (WGS) entry which is preliminary data.</text>
</comment>
<evidence type="ECO:0000313" key="7">
    <source>
        <dbReference type="EMBL" id="GGW53088.1"/>
    </source>
</evidence>
<comment type="subcellular location">
    <subcellularLocation>
        <location evidence="4">Cell outer membrane</location>
        <topology evidence="4">Lipid-anchor</topology>
    </subcellularLocation>
</comment>
<evidence type="ECO:0000256" key="2">
    <source>
        <dbReference type="ARBA" id="ARBA00023136"/>
    </source>
</evidence>
<comment type="function">
    <text evidence="4">Part of the outer membrane protein assembly complex, which is involved in assembly and insertion of beta-barrel proteins into the outer membrane.</text>
</comment>
<dbReference type="HAMAP" id="MF_00925">
    <property type="entry name" value="OM_assembly_BamE"/>
    <property type="match status" value="1"/>
</dbReference>
<keyword evidence="3 4" id="KW-0998">Cell outer membrane</keyword>